<dbReference type="InterPro" id="IPR005195">
    <property type="entry name" value="Glyco_hydro_65_M"/>
</dbReference>
<dbReference type="STRING" id="263852.SAMN02745116_02498"/>
<dbReference type="PANTHER" id="PTHR11051">
    <property type="entry name" value="GLYCOSYL HYDROLASE-RELATED"/>
    <property type="match status" value="1"/>
</dbReference>
<proteinExistence type="inferred from homology"/>
<evidence type="ECO:0000256" key="2">
    <source>
        <dbReference type="ARBA" id="ARBA00022676"/>
    </source>
</evidence>
<evidence type="ECO:0000256" key="1">
    <source>
        <dbReference type="ARBA" id="ARBA00006768"/>
    </source>
</evidence>
<dbReference type="InterPro" id="IPR012341">
    <property type="entry name" value="6hp_glycosidase-like_sf"/>
</dbReference>
<feature type="binding site" evidence="5">
    <location>
        <begin position="527"/>
        <end position="528"/>
    </location>
    <ligand>
        <name>substrate</name>
    </ligand>
</feature>
<evidence type="ECO:0000259" key="6">
    <source>
        <dbReference type="Pfam" id="PF03632"/>
    </source>
</evidence>
<sequence length="670" mass="77252">MNKEFQLTLDDVGSNGNQNIETLFALANGFLGVRASLPIAEEGCNAGSFVNGFYETSDITYGENAYGYAKQHQTMVKLFDFRTIELKINDCDKFTLSSRQMNLDMGKGVLQEKYVYTTSLNQEVQIEIESFASHKNRSVYAQKWRIMPLNFSGTIGVNKQAVHIQPNKVREDDPRKKESSAALQIDEEKVQTKNSGQILYYRFDDYQSEKLVEIGEEISFVQCYEMSKTPLSSIKIDYEVMKEAQQTIFQDFWSISDIELEGNVQLQKGIRFNLFHLFSSAGRDGKTNFSAKGLTGEGYEGHYFWDTEMYLLPFFIFTQPEIAKSLLQYRRNILPKAKERASELGYKGALFTWRTINGEETSAYYPAGTAQLHINADIAYAFELYEKVTGDTKFLSSAKDVLYETARFWLDYGFYSKRGFELHEVTGPDEYTALVNNNYYTNQMAKNNLYYAVKLANQYQEYVEEAVDWKKAADAMFVGYDEEKKLTKQDDSFLEKEKWHFEQTPKEKYPLLLHYHPMKIYKYQVLKQADVLLAHMLFPRGVEQEKRDFDYYEPLTTHDSSLSKAIYGVVASRIGYEKKAYDFFKESAIMDLEDTHENANHGIHAANMGGCWLGLIYGFAGLRVEGEEIVFHNHLPKEFTSLKFRYLHKGNVQEVVLTQDEKTNGDFGSS</sequence>
<feature type="active site" description="Proton donor" evidence="4">
    <location>
        <position position="430"/>
    </location>
</feature>
<feature type="domain" description="Glycoside hydrolase family 65 central catalytic" evidence="6">
    <location>
        <begin position="271"/>
        <end position="612"/>
    </location>
</feature>
<dbReference type="Gene3D" id="2.70.98.40">
    <property type="entry name" value="Glycoside hydrolase, family 65, N-terminal domain"/>
    <property type="match status" value="1"/>
</dbReference>
<dbReference type="Gene3D" id="1.50.10.10">
    <property type="match status" value="1"/>
</dbReference>
<gene>
    <name evidence="8" type="ORF">SAMN02745116_02498</name>
</gene>
<dbReference type="InterPro" id="IPR005196">
    <property type="entry name" value="Glyco_hydro_65_N"/>
</dbReference>
<feature type="domain" description="Glycoside hydrolase family 65 N-terminal" evidence="7">
    <location>
        <begin position="17"/>
        <end position="201"/>
    </location>
</feature>
<evidence type="ECO:0000256" key="5">
    <source>
        <dbReference type="PIRSR" id="PIRSR036289-51"/>
    </source>
</evidence>
<dbReference type="InterPro" id="IPR011013">
    <property type="entry name" value="Gal_mutarotase_sf_dom"/>
</dbReference>
<dbReference type="SUPFAM" id="SSF48208">
    <property type="entry name" value="Six-hairpin glycosidases"/>
    <property type="match status" value="1"/>
</dbReference>
<dbReference type="SUPFAM" id="SSF74650">
    <property type="entry name" value="Galactose mutarotase-like"/>
    <property type="match status" value="1"/>
</dbReference>
<dbReference type="InterPro" id="IPR037018">
    <property type="entry name" value="GH65_N"/>
</dbReference>
<reference evidence="8 9" key="1">
    <citation type="submission" date="2017-02" db="EMBL/GenBank/DDBJ databases">
        <authorList>
            <person name="Peterson S.W."/>
        </authorList>
    </citation>
    <scope>NUCLEOTIDE SEQUENCE [LARGE SCALE GENOMIC DNA]</scope>
    <source>
        <strain evidence="8 9">ATCC BAA-1030</strain>
    </source>
</reference>
<dbReference type="GO" id="GO:0005975">
    <property type="term" value="P:carbohydrate metabolic process"/>
    <property type="evidence" value="ECO:0007669"/>
    <property type="project" value="InterPro"/>
</dbReference>
<dbReference type="PIRSF" id="PIRSF036289">
    <property type="entry name" value="Glycosyl_hydrolase_malt_phosph"/>
    <property type="match status" value="1"/>
</dbReference>
<evidence type="ECO:0000259" key="7">
    <source>
        <dbReference type="Pfam" id="PF03636"/>
    </source>
</evidence>
<dbReference type="Gene3D" id="2.60.420.10">
    <property type="entry name" value="Maltose phosphorylase, domain 3"/>
    <property type="match status" value="1"/>
</dbReference>
<dbReference type="InterPro" id="IPR008928">
    <property type="entry name" value="6-hairpin_glycosidase_sf"/>
</dbReference>
<keyword evidence="2" id="KW-0328">Glycosyltransferase</keyword>
<dbReference type="Pfam" id="PF03632">
    <property type="entry name" value="Glyco_hydro_65m"/>
    <property type="match status" value="1"/>
</dbReference>
<dbReference type="Pfam" id="PF03636">
    <property type="entry name" value="Glyco_hydro_65N"/>
    <property type="match status" value="1"/>
</dbReference>
<evidence type="ECO:0000313" key="8">
    <source>
        <dbReference type="EMBL" id="SKA12707.1"/>
    </source>
</evidence>
<keyword evidence="9" id="KW-1185">Reference proteome</keyword>
<dbReference type="AlphaFoldDB" id="A0A1T4R9U2"/>
<dbReference type="OrthoDB" id="9758855at2"/>
<dbReference type="GO" id="GO:0004553">
    <property type="term" value="F:hydrolase activity, hydrolyzing O-glycosyl compounds"/>
    <property type="evidence" value="ECO:0007669"/>
    <property type="project" value="TreeGrafter"/>
</dbReference>
<comment type="similarity">
    <text evidence="1">Belongs to the glycosyl hydrolase 65 family.</text>
</comment>
<dbReference type="RefSeq" id="WP_078808383.1">
    <property type="nucleotide sequence ID" value="NZ_FUXI01000043.1"/>
</dbReference>
<dbReference type="InterPro" id="IPR017045">
    <property type="entry name" value="Malt_Pase/Glycosyl_Hdrlase"/>
</dbReference>
<dbReference type="GO" id="GO:0030246">
    <property type="term" value="F:carbohydrate binding"/>
    <property type="evidence" value="ECO:0007669"/>
    <property type="project" value="InterPro"/>
</dbReference>
<organism evidence="8 9">
    <name type="scientific">Pilibacter termitis</name>
    <dbReference type="NCBI Taxonomy" id="263852"/>
    <lineage>
        <taxon>Bacteria</taxon>
        <taxon>Bacillati</taxon>
        <taxon>Bacillota</taxon>
        <taxon>Bacilli</taxon>
        <taxon>Lactobacillales</taxon>
        <taxon>Enterococcaceae</taxon>
        <taxon>Pilibacter</taxon>
    </lineage>
</organism>
<dbReference type="Proteomes" id="UP000190328">
    <property type="component" value="Unassembled WGS sequence"/>
</dbReference>
<name>A0A1T4R9U2_9ENTE</name>
<protein>
    <submittedName>
        <fullName evidence="8">Alpha,alpha-trehalose phosphorylase</fullName>
    </submittedName>
</protein>
<accession>A0A1T4R9U2</accession>
<dbReference type="EMBL" id="FUXI01000043">
    <property type="protein sequence ID" value="SKA12707.1"/>
    <property type="molecule type" value="Genomic_DNA"/>
</dbReference>
<keyword evidence="3" id="KW-0808">Transferase</keyword>
<evidence type="ECO:0000256" key="4">
    <source>
        <dbReference type="PIRSR" id="PIRSR036289-50"/>
    </source>
</evidence>
<dbReference type="PANTHER" id="PTHR11051:SF8">
    <property type="entry name" value="PROTEIN-GLUCOSYLGALACTOSYLHYDROXYLYSINE GLUCOSIDASE"/>
    <property type="match status" value="1"/>
</dbReference>
<dbReference type="GO" id="GO:0016757">
    <property type="term" value="F:glycosyltransferase activity"/>
    <property type="evidence" value="ECO:0007669"/>
    <property type="project" value="UniProtKB-KW"/>
</dbReference>
<evidence type="ECO:0000313" key="9">
    <source>
        <dbReference type="Proteomes" id="UP000190328"/>
    </source>
</evidence>
<evidence type="ECO:0000256" key="3">
    <source>
        <dbReference type="ARBA" id="ARBA00022679"/>
    </source>
</evidence>
<feature type="binding site" evidence="5">
    <location>
        <begin position="305"/>
        <end position="306"/>
    </location>
    <ligand>
        <name>substrate</name>
    </ligand>
</feature>